<feature type="transmembrane region" description="Helical" evidence="1">
    <location>
        <begin position="335"/>
        <end position="353"/>
    </location>
</feature>
<evidence type="ECO:0000256" key="1">
    <source>
        <dbReference type="SAM" id="Phobius"/>
    </source>
</evidence>
<evidence type="ECO:0000259" key="2">
    <source>
        <dbReference type="SMART" id="SM01080"/>
    </source>
</evidence>
<protein>
    <submittedName>
        <fullName evidence="3">CHASE2 domain-containing protein</fullName>
    </submittedName>
</protein>
<feature type="transmembrane region" description="Helical" evidence="1">
    <location>
        <begin position="359"/>
        <end position="382"/>
    </location>
</feature>
<evidence type="ECO:0000313" key="4">
    <source>
        <dbReference type="Proteomes" id="UP001449225"/>
    </source>
</evidence>
<dbReference type="EMBL" id="JBBMRA010000001">
    <property type="protein sequence ID" value="MEM5535130.1"/>
    <property type="molecule type" value="Genomic_DNA"/>
</dbReference>
<proteinExistence type="predicted"/>
<dbReference type="SMART" id="SM01080">
    <property type="entry name" value="CHASE2"/>
    <property type="match status" value="1"/>
</dbReference>
<dbReference type="RefSeq" id="WP_342853535.1">
    <property type="nucleotide sequence ID" value="NZ_JBBMRA010000001.1"/>
</dbReference>
<feature type="domain" description="CHASE2" evidence="2">
    <location>
        <begin position="43"/>
        <end position="326"/>
    </location>
</feature>
<keyword evidence="1" id="KW-1133">Transmembrane helix</keyword>
<comment type="caution">
    <text evidence="3">The sequence shown here is derived from an EMBL/GenBank/DDBJ whole genome shotgun (WGS) entry which is preliminary data.</text>
</comment>
<sequence length="394" mass="43534">MAIDLLRCGNVTVDVVMREGVRFLALSILSLVIVILVGSSSLTVWFDRVAYDVLNQYYASVNYAASDVVLIDIDQASIDRFSGWPFDRSVHARAIDALNSADVSSITYNVAFVGARGTLGAGDEQLMDAIKRSGRVVLPLIAENNQELKPLDKPELPGAILGHADLSLDEDAHLRRHYLYAGLGFPRWPSLSLASLYIYAPVKADDFSGLRTPYLHVGFSKLWSRDYELLLPFGLASFSDRVLRYPLWALLEGKIPVERIRNKAVFVGLNAPTVEDRLQVSSTDAFFSTEVHAFLFSTLNRGYTLSPSLSVWAVTLGVLATLCWSMVLARLPLGLRLLGLSMLLLLLSVPVWLLSFGYWLSIMPMLAGISSMSVILMFGRVLDFCVGIKKPQIN</sequence>
<keyword evidence="1" id="KW-0812">Transmembrane</keyword>
<dbReference type="Pfam" id="PF05226">
    <property type="entry name" value="CHASE2"/>
    <property type="match status" value="1"/>
</dbReference>
<organism evidence="3 4">
    <name type="scientific">Neptuniibacter pectenicola</name>
    <dbReference type="NCBI Taxonomy" id="1806669"/>
    <lineage>
        <taxon>Bacteria</taxon>
        <taxon>Pseudomonadati</taxon>
        <taxon>Pseudomonadota</taxon>
        <taxon>Gammaproteobacteria</taxon>
        <taxon>Oceanospirillales</taxon>
        <taxon>Oceanospirillaceae</taxon>
        <taxon>Neptuniibacter</taxon>
    </lineage>
</organism>
<keyword evidence="4" id="KW-1185">Reference proteome</keyword>
<reference evidence="3 4" key="1">
    <citation type="submission" date="2024-03" db="EMBL/GenBank/DDBJ databases">
        <title>Community enrichment and isolation of bacterial strains for fucoidan degradation.</title>
        <authorList>
            <person name="Sichert A."/>
        </authorList>
    </citation>
    <scope>NUCLEOTIDE SEQUENCE [LARGE SCALE GENOMIC DNA]</scope>
    <source>
        <strain evidence="3 4">AS76</strain>
    </source>
</reference>
<evidence type="ECO:0000313" key="3">
    <source>
        <dbReference type="EMBL" id="MEM5535130.1"/>
    </source>
</evidence>
<gene>
    <name evidence="3" type="ORF">WNY58_01880</name>
</gene>
<feature type="transmembrane region" description="Helical" evidence="1">
    <location>
        <begin position="309"/>
        <end position="328"/>
    </location>
</feature>
<dbReference type="Proteomes" id="UP001449225">
    <property type="component" value="Unassembled WGS sequence"/>
</dbReference>
<keyword evidence="1" id="KW-0472">Membrane</keyword>
<name>A0ABU9TN33_9GAMM</name>
<dbReference type="InterPro" id="IPR007890">
    <property type="entry name" value="CHASE2"/>
</dbReference>
<feature type="transmembrane region" description="Helical" evidence="1">
    <location>
        <begin position="23"/>
        <end position="46"/>
    </location>
</feature>
<accession>A0ABU9TN33</accession>